<evidence type="ECO:0000256" key="1">
    <source>
        <dbReference type="SAM" id="MobiDB-lite"/>
    </source>
</evidence>
<keyword evidence="2" id="KW-1133">Transmembrane helix</keyword>
<evidence type="ECO:0000313" key="3">
    <source>
        <dbReference type="EMBL" id="NVO29688.1"/>
    </source>
</evidence>
<organism evidence="3 4">
    <name type="scientific">Hymenobacter lapidiphilus</name>
    <dbReference type="NCBI Taxonomy" id="2608003"/>
    <lineage>
        <taxon>Bacteria</taxon>
        <taxon>Pseudomonadati</taxon>
        <taxon>Bacteroidota</taxon>
        <taxon>Cytophagia</taxon>
        <taxon>Cytophagales</taxon>
        <taxon>Hymenobacteraceae</taxon>
        <taxon>Hymenobacter</taxon>
    </lineage>
</organism>
<comment type="caution">
    <text evidence="3">The sequence shown here is derived from an EMBL/GenBank/DDBJ whole genome shotgun (WGS) entry which is preliminary data.</text>
</comment>
<feature type="region of interest" description="Disordered" evidence="1">
    <location>
        <begin position="74"/>
        <end position="100"/>
    </location>
</feature>
<evidence type="ECO:0000256" key="2">
    <source>
        <dbReference type="SAM" id="Phobius"/>
    </source>
</evidence>
<accession>A0A7Y7PKX5</accession>
<dbReference type="Proteomes" id="UP000565521">
    <property type="component" value="Unassembled WGS sequence"/>
</dbReference>
<sequence length="100" mass="9957">MNQKLTVLDRVTLPTPRFFRKVRTIGAALAAVGGIIATAPVALPAALVTLGSYLVLAGSVAVAVASAAVDPNGALQPGADEPGLVTDRQPVVGRGDAASL</sequence>
<reference evidence="3 4" key="1">
    <citation type="submission" date="2020-05" db="EMBL/GenBank/DDBJ databases">
        <title>Hymenobacter terrestris sp. nov. and Hymenobacter lapidiphilus sp. nov., isolated from regoliths in Antarctica.</title>
        <authorList>
            <person name="Sedlacek I."/>
            <person name="Pantucek R."/>
            <person name="Zeman M."/>
            <person name="Holochova P."/>
            <person name="Kralova S."/>
            <person name="Stankova E."/>
            <person name="Sedo O."/>
            <person name="Micenkova L."/>
            <person name="Svec P."/>
            <person name="Gupta V."/>
            <person name="Sood U."/>
            <person name="Korpole U.S."/>
            <person name="Lal R."/>
        </authorList>
    </citation>
    <scope>NUCLEOTIDE SEQUENCE [LARGE SCALE GENOMIC DNA]</scope>
    <source>
        <strain evidence="3 4">P5342</strain>
    </source>
</reference>
<dbReference type="AlphaFoldDB" id="A0A7Y7PKX5"/>
<protein>
    <submittedName>
        <fullName evidence="3">Uncharacterized protein</fullName>
    </submittedName>
</protein>
<gene>
    <name evidence="3" type="ORF">HW554_00600</name>
</gene>
<evidence type="ECO:0000313" key="4">
    <source>
        <dbReference type="Proteomes" id="UP000565521"/>
    </source>
</evidence>
<proteinExistence type="predicted"/>
<dbReference type="RefSeq" id="WP_176906408.1">
    <property type="nucleotide sequence ID" value="NZ_JABKAU010000001.1"/>
</dbReference>
<dbReference type="EMBL" id="JABKAU010000001">
    <property type="protein sequence ID" value="NVO29688.1"/>
    <property type="molecule type" value="Genomic_DNA"/>
</dbReference>
<name>A0A7Y7PKX5_9BACT</name>
<feature type="transmembrane region" description="Helical" evidence="2">
    <location>
        <begin position="25"/>
        <end position="44"/>
    </location>
</feature>
<keyword evidence="2" id="KW-0472">Membrane</keyword>
<keyword evidence="4" id="KW-1185">Reference proteome</keyword>
<keyword evidence="2" id="KW-0812">Transmembrane</keyword>